<dbReference type="OrthoDB" id="5416037at2759"/>
<dbReference type="AlphaFoldDB" id="A0A6G1IJR9"/>
<dbReference type="InterPro" id="IPR046529">
    <property type="entry name" value="DUF6594"/>
</dbReference>
<dbReference type="PANTHER" id="PTHR34502">
    <property type="entry name" value="DUF6594 DOMAIN-CONTAINING PROTEIN-RELATED"/>
    <property type="match status" value="1"/>
</dbReference>
<dbReference type="PANTHER" id="PTHR34502:SF4">
    <property type="entry name" value="DUF6594 DOMAIN-CONTAINING PROTEIN"/>
    <property type="match status" value="1"/>
</dbReference>
<evidence type="ECO:0000259" key="1">
    <source>
        <dbReference type="Pfam" id="PF20237"/>
    </source>
</evidence>
<feature type="domain" description="DUF6594" evidence="1">
    <location>
        <begin position="24"/>
        <end position="172"/>
    </location>
</feature>
<name>A0A6G1IJR9_9PLEO</name>
<gene>
    <name evidence="2" type="ORF">K458DRAFT_317324</name>
</gene>
<keyword evidence="3" id="KW-1185">Reference proteome</keyword>
<proteinExistence type="predicted"/>
<organism evidence="2 3">
    <name type="scientific">Lentithecium fluviatile CBS 122367</name>
    <dbReference type="NCBI Taxonomy" id="1168545"/>
    <lineage>
        <taxon>Eukaryota</taxon>
        <taxon>Fungi</taxon>
        <taxon>Dikarya</taxon>
        <taxon>Ascomycota</taxon>
        <taxon>Pezizomycotina</taxon>
        <taxon>Dothideomycetes</taxon>
        <taxon>Pleosporomycetidae</taxon>
        <taxon>Pleosporales</taxon>
        <taxon>Massarineae</taxon>
        <taxon>Lentitheciaceae</taxon>
        <taxon>Lentithecium</taxon>
    </lineage>
</organism>
<reference evidence="2" key="1">
    <citation type="journal article" date="2020" name="Stud. Mycol.">
        <title>101 Dothideomycetes genomes: a test case for predicting lifestyles and emergence of pathogens.</title>
        <authorList>
            <person name="Haridas S."/>
            <person name="Albert R."/>
            <person name="Binder M."/>
            <person name="Bloem J."/>
            <person name="Labutti K."/>
            <person name="Salamov A."/>
            <person name="Andreopoulos B."/>
            <person name="Baker S."/>
            <person name="Barry K."/>
            <person name="Bills G."/>
            <person name="Bluhm B."/>
            <person name="Cannon C."/>
            <person name="Castanera R."/>
            <person name="Culley D."/>
            <person name="Daum C."/>
            <person name="Ezra D."/>
            <person name="Gonzalez J."/>
            <person name="Henrissat B."/>
            <person name="Kuo A."/>
            <person name="Liang C."/>
            <person name="Lipzen A."/>
            <person name="Lutzoni F."/>
            <person name="Magnuson J."/>
            <person name="Mondo S."/>
            <person name="Nolan M."/>
            <person name="Ohm R."/>
            <person name="Pangilinan J."/>
            <person name="Park H.-J."/>
            <person name="Ramirez L."/>
            <person name="Alfaro M."/>
            <person name="Sun H."/>
            <person name="Tritt A."/>
            <person name="Yoshinaga Y."/>
            <person name="Zwiers L.-H."/>
            <person name="Turgeon B."/>
            <person name="Goodwin S."/>
            <person name="Spatafora J."/>
            <person name="Crous P."/>
            <person name="Grigoriev I."/>
        </authorList>
    </citation>
    <scope>NUCLEOTIDE SEQUENCE</scope>
    <source>
        <strain evidence="2">CBS 122367</strain>
    </source>
</reference>
<evidence type="ECO:0000313" key="2">
    <source>
        <dbReference type="EMBL" id="KAF2678230.1"/>
    </source>
</evidence>
<sequence>MDLEQPPPPETSTEVLKTWKVIGYRSFSRLLASRHDFLIFRRFGALISRILLRLQNDISIEEVRLNELEAQHSTGGAADIHNGSFRREELPERSELLSRIHAKLVQYTSNTNSTLFYRPPVSRRDINSLNKWFYYACNAILDEETDYINHFSDLVQIIPKHWIPLRNFLEILMFRNF</sequence>
<protein>
    <recommendedName>
        <fullName evidence="1">DUF6594 domain-containing protein</fullName>
    </recommendedName>
</protein>
<evidence type="ECO:0000313" key="3">
    <source>
        <dbReference type="Proteomes" id="UP000799291"/>
    </source>
</evidence>
<dbReference type="EMBL" id="MU005613">
    <property type="protein sequence ID" value="KAF2678230.1"/>
    <property type="molecule type" value="Genomic_DNA"/>
</dbReference>
<accession>A0A6G1IJR9</accession>
<dbReference type="Proteomes" id="UP000799291">
    <property type="component" value="Unassembled WGS sequence"/>
</dbReference>
<dbReference type="Pfam" id="PF20237">
    <property type="entry name" value="DUF6594"/>
    <property type="match status" value="1"/>
</dbReference>